<reference evidence="3 4" key="1">
    <citation type="submission" date="2019-12" db="EMBL/GenBank/DDBJ databases">
        <title>A genome sequence resource for the geographically widespread anthracnose pathogen Colletotrichum asianum.</title>
        <authorList>
            <person name="Meng Y."/>
        </authorList>
    </citation>
    <scope>NUCLEOTIDE SEQUENCE [LARGE SCALE GENOMIC DNA]</scope>
    <source>
        <strain evidence="3 4">ICMP 18580</strain>
    </source>
</reference>
<evidence type="ECO:0000313" key="4">
    <source>
        <dbReference type="Proteomes" id="UP000434172"/>
    </source>
</evidence>
<evidence type="ECO:0000259" key="2">
    <source>
        <dbReference type="Pfam" id="PF20516"/>
    </source>
</evidence>
<accession>A0A8H3ZEA6</accession>
<name>A0A8H3ZEA6_9PEZI</name>
<dbReference type="Proteomes" id="UP000434172">
    <property type="component" value="Unassembled WGS sequence"/>
</dbReference>
<feature type="non-terminal residue" evidence="3">
    <location>
        <position position="1"/>
    </location>
</feature>
<gene>
    <name evidence="3" type="ORF">GQ607_016380</name>
</gene>
<dbReference type="AlphaFoldDB" id="A0A8H3ZEA6"/>
<protein>
    <recommendedName>
        <fullName evidence="2">PD-(D/E)XK nuclease-like domain-containing protein</fullName>
    </recommendedName>
</protein>
<feature type="domain" description="PD-(D/E)XK nuclease-like" evidence="2">
    <location>
        <begin position="154"/>
        <end position="280"/>
    </location>
</feature>
<keyword evidence="4" id="KW-1185">Reference proteome</keyword>
<comment type="caution">
    <text evidence="3">The sequence shown here is derived from an EMBL/GenBank/DDBJ whole genome shotgun (WGS) entry which is preliminary data.</text>
</comment>
<evidence type="ECO:0000256" key="1">
    <source>
        <dbReference type="SAM" id="MobiDB-lite"/>
    </source>
</evidence>
<dbReference type="OrthoDB" id="4161186at2759"/>
<proteinExistence type="predicted"/>
<feature type="region of interest" description="Disordered" evidence="1">
    <location>
        <begin position="362"/>
        <end position="384"/>
    </location>
</feature>
<dbReference type="Pfam" id="PF20516">
    <property type="entry name" value="PDDEXK_12"/>
    <property type="match status" value="1"/>
</dbReference>
<evidence type="ECO:0000313" key="3">
    <source>
        <dbReference type="EMBL" id="KAF0316389.1"/>
    </source>
</evidence>
<dbReference type="InterPro" id="IPR046797">
    <property type="entry name" value="PDDEXK_12"/>
</dbReference>
<dbReference type="EMBL" id="WOWK01000161">
    <property type="protein sequence ID" value="KAF0316389.1"/>
    <property type="molecule type" value="Genomic_DNA"/>
</dbReference>
<organism evidence="3 4">
    <name type="scientific">Colletotrichum asianum</name>
    <dbReference type="NCBI Taxonomy" id="702518"/>
    <lineage>
        <taxon>Eukaryota</taxon>
        <taxon>Fungi</taxon>
        <taxon>Dikarya</taxon>
        <taxon>Ascomycota</taxon>
        <taxon>Pezizomycotina</taxon>
        <taxon>Sordariomycetes</taxon>
        <taxon>Hypocreomycetidae</taxon>
        <taxon>Glomerellales</taxon>
        <taxon>Glomerellaceae</taxon>
        <taxon>Colletotrichum</taxon>
        <taxon>Colletotrichum gloeosporioides species complex</taxon>
    </lineage>
</organism>
<sequence length="554" mass="61816">LVIPTHSLYASNHQYAAAEISQNPIKFFPLASIQTTQNTDARPGLRNLRDVHDAITRFAKGRDIIPTSDEELVRASYPRVEFDASNVYEPTDHRVKRYGPVPPFAEMNPIILASQYGIQENSTKQPGTAKCTSECSLYPCGGPSPLSRMVPSTSRLHGTTINHTPNFQLRNEPISLSIESQQRDASLDDANLQIGTWHAAQWLYLDRLAQINTPSLQGLPFLPGLVVQAEDWHFVASTREGKSTIVWTKNTVGSTAELDGAYQVIRAIQYLAWWTETVCWLWFLSTILQIPAEGTEDINAASASDLVAPEGVEQGRERDIDDQVSQRHLITVCENQRELARHPRLRSAVPIATITLTQTQLQDYRNHPPGRQTRSQSAKAHTHSDVLAAVFSRPQGKPDNINVEAGVSSKTPLSLPLPLLSRSSSYPHFPAAPRIPRDVNRLPKSREFMGDTLRRGLAWAQETDGYIDQGYLLSIPTVSGRHCLVLFVVNLPRDFGINAKAVSKPVEDDMHCMKRTQNTQRILVVELDQHCYEEVVTRRGGPDIIPQIPPKDMS</sequence>